<proteinExistence type="predicted"/>
<reference evidence="1 2" key="1">
    <citation type="submission" date="2018-01" db="EMBL/GenBank/DDBJ databases">
        <title>Denitrification phenotypes of diverse strains of Pseudomonas stutzeri.</title>
        <authorList>
            <person name="Milligan D.A."/>
            <person name="Bergaust L."/>
            <person name="Bakken L.R."/>
            <person name="Frostegard A."/>
        </authorList>
    </citation>
    <scope>NUCLEOTIDE SEQUENCE [LARGE SCALE GENOMIC DNA]</scope>
    <source>
        <strain evidence="1 2">DSM 50238</strain>
    </source>
</reference>
<dbReference type="Proteomes" id="UP000235881">
    <property type="component" value="Unassembled WGS sequence"/>
</dbReference>
<evidence type="ECO:0000313" key="1">
    <source>
        <dbReference type="EMBL" id="PNF76369.1"/>
    </source>
</evidence>
<sequence>MVTGLVVAGVVLLVAIGYINQLVERKNLEKARLRADLNDRRRRCSNLSEALPGQMMTPALKQVLARIELNLSERLLPLERGNDQLTSRIQGLRAEIAEGDAIPVRNPPRQIISEAQAKEVRFMLEDLHAQIVRAAKERQLSQEEGRRWVQEIQRLLAVLHIEYFAGLGRQALQQNLPQRARLAFERAIQHIRKQPSTVEYSAQLKQLQNLLDHANALVSNQVRPAADEPSELAEGMKAFDDEDLWKKNNVY</sequence>
<dbReference type="AlphaFoldDB" id="A0A8E2QE01"/>
<comment type="caution">
    <text evidence="1">The sequence shown here is derived from an EMBL/GenBank/DDBJ whole genome shotgun (WGS) entry which is preliminary data.</text>
</comment>
<dbReference type="EMBL" id="POUK01000004">
    <property type="protein sequence ID" value="PNF76369.1"/>
    <property type="molecule type" value="Genomic_DNA"/>
</dbReference>
<accession>A0A8E2QE01</accession>
<keyword evidence="2" id="KW-1185">Reference proteome</keyword>
<name>A0A8E2QE01_9GAMM</name>
<gene>
    <name evidence="1" type="ORF">CXK95_13275</name>
</gene>
<protein>
    <submittedName>
        <fullName evidence="1">Uncharacterized protein</fullName>
    </submittedName>
</protein>
<evidence type="ECO:0000313" key="2">
    <source>
        <dbReference type="Proteomes" id="UP000235881"/>
    </source>
</evidence>
<organism evidence="1 2">
    <name type="scientific">Stutzerimonas degradans</name>
    <dbReference type="NCBI Taxonomy" id="2968968"/>
    <lineage>
        <taxon>Bacteria</taxon>
        <taxon>Pseudomonadati</taxon>
        <taxon>Pseudomonadota</taxon>
        <taxon>Gammaproteobacteria</taxon>
        <taxon>Pseudomonadales</taxon>
        <taxon>Pseudomonadaceae</taxon>
        <taxon>Stutzerimonas</taxon>
    </lineage>
</organism>